<keyword evidence="2" id="KW-0673">Quorum sensing</keyword>
<dbReference type="GO" id="GO:0006508">
    <property type="term" value="P:proteolysis"/>
    <property type="evidence" value="ECO:0007669"/>
    <property type="project" value="UniProtKB-KW"/>
</dbReference>
<keyword evidence="6 8" id="KW-1133">Transmembrane helix</keyword>
<evidence type="ECO:0000313" key="9">
    <source>
        <dbReference type="EMBL" id="BAS26558.1"/>
    </source>
</evidence>
<evidence type="ECO:0000256" key="5">
    <source>
        <dbReference type="ARBA" id="ARBA00022801"/>
    </source>
</evidence>
<protein>
    <submittedName>
        <fullName evidence="9">Accessory gene regulator B</fullName>
    </submittedName>
</protein>
<gene>
    <name evidence="9" type="ORF">LIP_0701</name>
</gene>
<keyword evidence="1" id="KW-1003">Cell membrane</keyword>
<keyword evidence="4 8" id="KW-0812">Transmembrane</keyword>
<accession>A0A0K2SHH0</accession>
<sequence>MERLADRMGRWLASEFDWTPEQQEVATFSLVLVVSTSFTLLLILLLSWAAGVLAEALIMAGTSALLRMFGGGAHLSGGWRCGWASALAVTGMALVAHGVGPVVGSTLGMATPWVLPVTGLAVAVVMARLAPVPAPEKPIRSERRRRSLRALAIAVSVTWGGAWAVILSLREVQPALWLASAFGLFQETLSVTPSGGRAARWLDRTIAQVFMKGGETA</sequence>
<evidence type="ECO:0000256" key="8">
    <source>
        <dbReference type="SAM" id="Phobius"/>
    </source>
</evidence>
<keyword evidence="10" id="KW-1185">Reference proteome</keyword>
<dbReference type="KEGG" id="lpil:LIP_0701"/>
<name>A0A0K2SHH0_LIMPI</name>
<proteinExistence type="predicted"/>
<reference evidence="10" key="1">
    <citation type="submission" date="2015-07" db="EMBL/GenBank/DDBJ databases">
        <title>Complete genome sequence and phylogenetic analysis of Limnochorda pilosa.</title>
        <authorList>
            <person name="Watanabe M."/>
            <person name="Kojima H."/>
            <person name="Fukui M."/>
        </authorList>
    </citation>
    <scope>NUCLEOTIDE SEQUENCE [LARGE SCALE GENOMIC DNA]</scope>
    <source>
        <strain evidence="10">HC45</strain>
    </source>
</reference>
<dbReference type="RefSeq" id="WP_068134295.1">
    <property type="nucleotide sequence ID" value="NZ_AP014924.1"/>
</dbReference>
<feature type="transmembrane region" description="Helical" evidence="8">
    <location>
        <begin position="25"/>
        <end position="46"/>
    </location>
</feature>
<organism evidence="9 10">
    <name type="scientific">Limnochorda pilosa</name>
    <dbReference type="NCBI Taxonomy" id="1555112"/>
    <lineage>
        <taxon>Bacteria</taxon>
        <taxon>Bacillati</taxon>
        <taxon>Bacillota</taxon>
        <taxon>Limnochordia</taxon>
        <taxon>Limnochordales</taxon>
        <taxon>Limnochordaceae</taxon>
        <taxon>Limnochorda</taxon>
    </lineage>
</organism>
<dbReference type="OrthoDB" id="2854767at2"/>
<dbReference type="Pfam" id="PF04647">
    <property type="entry name" value="AgrB"/>
    <property type="match status" value="1"/>
</dbReference>
<dbReference type="EMBL" id="AP014924">
    <property type="protein sequence ID" value="BAS26558.1"/>
    <property type="molecule type" value="Genomic_DNA"/>
</dbReference>
<keyword evidence="3" id="KW-0645">Protease</keyword>
<dbReference type="STRING" id="1555112.LIP_0701"/>
<feature type="transmembrane region" description="Helical" evidence="8">
    <location>
        <begin position="81"/>
        <end position="104"/>
    </location>
</feature>
<evidence type="ECO:0000256" key="7">
    <source>
        <dbReference type="ARBA" id="ARBA00023136"/>
    </source>
</evidence>
<dbReference type="SMART" id="SM00793">
    <property type="entry name" value="AgrB"/>
    <property type="match status" value="1"/>
</dbReference>
<feature type="transmembrane region" description="Helical" evidence="8">
    <location>
        <begin position="52"/>
        <end position="69"/>
    </location>
</feature>
<keyword evidence="5" id="KW-0378">Hydrolase</keyword>
<evidence type="ECO:0000313" key="10">
    <source>
        <dbReference type="Proteomes" id="UP000065807"/>
    </source>
</evidence>
<evidence type="ECO:0000256" key="2">
    <source>
        <dbReference type="ARBA" id="ARBA00022654"/>
    </source>
</evidence>
<evidence type="ECO:0000256" key="6">
    <source>
        <dbReference type="ARBA" id="ARBA00022989"/>
    </source>
</evidence>
<evidence type="ECO:0000256" key="1">
    <source>
        <dbReference type="ARBA" id="ARBA00022475"/>
    </source>
</evidence>
<evidence type="ECO:0000256" key="4">
    <source>
        <dbReference type="ARBA" id="ARBA00022692"/>
    </source>
</evidence>
<keyword evidence="7 8" id="KW-0472">Membrane</keyword>
<dbReference type="GO" id="GO:0008233">
    <property type="term" value="F:peptidase activity"/>
    <property type="evidence" value="ECO:0007669"/>
    <property type="project" value="UniProtKB-KW"/>
</dbReference>
<reference evidence="10" key="2">
    <citation type="journal article" date="2016" name="Int. J. Syst. Evol. Microbiol.">
        <title>Complete genome sequence and cell structure of Limnochorda pilosa, a Gram-negative spore-former within the phylum Firmicutes.</title>
        <authorList>
            <person name="Watanabe M."/>
            <person name="Kojima H."/>
            <person name="Fukui M."/>
        </authorList>
    </citation>
    <scope>NUCLEOTIDE SEQUENCE [LARGE SCALE GENOMIC DNA]</scope>
    <source>
        <strain evidence="10">HC45</strain>
    </source>
</reference>
<evidence type="ECO:0000256" key="3">
    <source>
        <dbReference type="ARBA" id="ARBA00022670"/>
    </source>
</evidence>
<feature type="transmembrane region" description="Helical" evidence="8">
    <location>
        <begin position="150"/>
        <end position="169"/>
    </location>
</feature>
<dbReference type="AlphaFoldDB" id="A0A0K2SHH0"/>
<dbReference type="GO" id="GO:0016020">
    <property type="term" value="C:membrane"/>
    <property type="evidence" value="ECO:0007669"/>
    <property type="project" value="InterPro"/>
</dbReference>
<dbReference type="GO" id="GO:0009372">
    <property type="term" value="P:quorum sensing"/>
    <property type="evidence" value="ECO:0007669"/>
    <property type="project" value="UniProtKB-KW"/>
</dbReference>
<dbReference type="Proteomes" id="UP000065807">
    <property type="component" value="Chromosome"/>
</dbReference>
<feature type="transmembrane region" description="Helical" evidence="8">
    <location>
        <begin position="110"/>
        <end position="130"/>
    </location>
</feature>
<dbReference type="InterPro" id="IPR006741">
    <property type="entry name" value="AgrB"/>
</dbReference>